<dbReference type="Pfam" id="PF18604">
    <property type="entry name" value="PreAtp-grasp"/>
    <property type="match status" value="1"/>
</dbReference>
<reference evidence="3 4" key="1">
    <citation type="journal article" date="2019" name="mSystems">
        <title>Life at home and on the roam: Genomic adaptions reflect the dual lifestyle of an intracellular, facultative symbiont.</title>
        <authorList>
            <person name="Burgsdorf I."/>
        </authorList>
    </citation>
    <scope>NUCLEOTIDE SEQUENCE [LARGE SCALE GENOMIC DNA]</scope>
    <source>
        <strain evidence="3">277cI</strain>
    </source>
</reference>
<feature type="domain" description="IQCH-like ATP-grasp" evidence="2">
    <location>
        <begin position="272"/>
        <end position="387"/>
    </location>
</feature>
<sequence length="436" mass="47368">MQATDTAASASSTATPAHLLAGLTGADPDSFADVDVLVIPSISLDATQLESVSGAIHYEERMLVNLGWLRQPTTRVVYLTSQPLVPELIEYHLQLIPGIPTNHARRRLLLRSVSDASPRPLTQKVLERPRFLARLRAALRPGRSLLVCFNVTELEERLARALGLPLLGTSPSLHTFGSKSGSRALFRRCGLPLPRGMEQLPDRAAVAEAAVGLVGQAAETGSAIEQVIVKLEDGFSGEGNALLDLRPLLRRRLHTALMDNLIPMAGGLNAAAFWDLFEREGGVLEERVRGQGFCSPSVQLYLHPDRRVEVVSTHDQVLGGADDQVYLGCRFPARSIYRQQLHQMGLTVGQALAAEGAMDRCAVDTIAFHDPEAEGAWKVLAIEINLRKGGTTHPLVALQQLTGGRYELPSGCYRADGQVKRYTFAPMPIGACCRRT</sequence>
<dbReference type="EMBL" id="SRMN01000019">
    <property type="protein sequence ID" value="TGH26854.1"/>
    <property type="molecule type" value="Genomic_DNA"/>
</dbReference>
<dbReference type="Proteomes" id="UP000315454">
    <property type="component" value="Unassembled WGS sequence"/>
</dbReference>
<evidence type="ECO:0000259" key="1">
    <source>
        <dbReference type="Pfam" id="PF18604"/>
    </source>
</evidence>
<keyword evidence="3" id="KW-0436">Ligase</keyword>
<protein>
    <submittedName>
        <fullName evidence="3">Carboxylate-amine ligase</fullName>
    </submittedName>
</protein>
<dbReference type="GO" id="GO:0016874">
    <property type="term" value="F:ligase activity"/>
    <property type="evidence" value="ECO:0007669"/>
    <property type="project" value="UniProtKB-KW"/>
</dbReference>
<organism evidence="3 4">
    <name type="scientific">Aphanocapsa feldmannii 277cI</name>
    <dbReference type="NCBI Taxonomy" id="2507554"/>
    <lineage>
        <taxon>Bacteria</taxon>
        <taxon>Bacillati</taxon>
        <taxon>Cyanobacteriota</taxon>
        <taxon>Cyanophyceae</taxon>
        <taxon>Oscillatoriophycideae</taxon>
        <taxon>Chroococcales</taxon>
        <taxon>Microcystaceae</taxon>
        <taxon>Aphanocapsa</taxon>
    </lineage>
</organism>
<dbReference type="PANTHER" id="PTHR14465">
    <property type="entry name" value="IQ DOMAIN-CONTAINING PROTEIN H"/>
    <property type="match status" value="1"/>
</dbReference>
<name>A0A524RV16_9CHRO</name>
<comment type="caution">
    <text evidence="3">The sequence shown here is derived from an EMBL/GenBank/DDBJ whole genome shotgun (WGS) entry which is preliminary data.</text>
</comment>
<proteinExistence type="predicted"/>
<evidence type="ECO:0000313" key="3">
    <source>
        <dbReference type="EMBL" id="TGH26854.1"/>
    </source>
</evidence>
<gene>
    <name evidence="3" type="ORF">ERJ68_01830</name>
</gene>
<dbReference type="AlphaFoldDB" id="A0A524RV16"/>
<dbReference type="PANTHER" id="PTHR14465:SF0">
    <property type="entry name" value="IQ DOMAIN-CONTAINING PROTEIN H"/>
    <property type="match status" value="1"/>
</dbReference>
<dbReference type="InterPro" id="IPR040754">
    <property type="entry name" value="PreAtp-grasp"/>
</dbReference>
<dbReference type="InterPro" id="IPR038752">
    <property type="entry name" value="IQCH"/>
</dbReference>
<evidence type="ECO:0000313" key="4">
    <source>
        <dbReference type="Proteomes" id="UP000315454"/>
    </source>
</evidence>
<evidence type="ECO:0000259" key="2">
    <source>
        <dbReference type="Pfam" id="PF24923"/>
    </source>
</evidence>
<feature type="domain" description="Pre ATP-grasp" evidence="1">
    <location>
        <begin position="105"/>
        <end position="164"/>
    </location>
</feature>
<accession>A0A524RV16</accession>
<dbReference type="InterPro" id="IPR056855">
    <property type="entry name" value="ATP-grasp_IQCH"/>
</dbReference>
<dbReference type="Pfam" id="PF24923">
    <property type="entry name" value="ATP-grasp_IQCH"/>
    <property type="match status" value="1"/>
</dbReference>